<keyword evidence="2" id="KW-0812">Transmembrane</keyword>
<organism evidence="3 4">
    <name type="scientific">Aphanomyces invadans</name>
    <dbReference type="NCBI Taxonomy" id="157072"/>
    <lineage>
        <taxon>Eukaryota</taxon>
        <taxon>Sar</taxon>
        <taxon>Stramenopiles</taxon>
        <taxon>Oomycota</taxon>
        <taxon>Saprolegniomycetes</taxon>
        <taxon>Saprolegniales</taxon>
        <taxon>Verrucalvaceae</taxon>
        <taxon>Aphanomyces</taxon>
    </lineage>
</organism>
<comment type="caution">
    <text evidence="3">The sequence shown here is derived from an EMBL/GenBank/DDBJ whole genome shotgun (WGS) entry which is preliminary data.</text>
</comment>
<evidence type="ECO:0000256" key="1">
    <source>
        <dbReference type="SAM" id="MobiDB-lite"/>
    </source>
</evidence>
<evidence type="ECO:0000256" key="2">
    <source>
        <dbReference type="SAM" id="Phobius"/>
    </source>
</evidence>
<keyword evidence="2" id="KW-1133">Transmembrane helix</keyword>
<feature type="transmembrane region" description="Helical" evidence="2">
    <location>
        <begin position="288"/>
        <end position="313"/>
    </location>
</feature>
<reference evidence="3 4" key="1">
    <citation type="submission" date="2018-08" db="EMBL/GenBank/DDBJ databases">
        <title>Aphanomyces genome sequencing and annotation.</title>
        <authorList>
            <person name="Minardi D."/>
            <person name="Oidtmann B."/>
            <person name="Van Der Giezen M."/>
            <person name="Studholme D.J."/>
        </authorList>
    </citation>
    <scope>NUCLEOTIDE SEQUENCE [LARGE SCALE GENOMIC DNA]</scope>
    <source>
        <strain evidence="3 4">NJM0002</strain>
    </source>
</reference>
<accession>A0A3R6YC69</accession>
<evidence type="ECO:0000313" key="3">
    <source>
        <dbReference type="EMBL" id="RHY32000.1"/>
    </source>
</evidence>
<dbReference type="VEuPathDB" id="FungiDB:H310_13643"/>
<sequence>MAFVQLRRFRHKKTSPPMRDNANPRRTPLPSLRTMYQRLHTMSPFVRSKSNKNIVVNPTIVDLVADPLAKLGDKLHHVAPGTYEDVVERFQAARRDVLEGHKNVAIEESVPHVGLVKDLLPSMGQAPTTATTTWTLNDILNEIQVEKKLLQQHVRNSVTFAQVPAVHQLLSAHPEIEAVIQTVQRHYVAAADGLRADRNMVRLEAGKEHNDLGRRPITPDNVQVAATSRLYDVPLSLFKGLTRTSPRRSGDKQRDLLDMLTALANQVVDEKVDEIKLSLVEASNASHALYTAITFIVLSAMFGALSLFLLSLVPTLHDRPFLTDTSMDGS</sequence>
<dbReference type="EMBL" id="QUSY01000168">
    <property type="protein sequence ID" value="RHY32000.1"/>
    <property type="molecule type" value="Genomic_DNA"/>
</dbReference>
<evidence type="ECO:0000313" key="4">
    <source>
        <dbReference type="Proteomes" id="UP000285060"/>
    </source>
</evidence>
<dbReference type="AlphaFoldDB" id="A0A3R6YC69"/>
<keyword evidence="2" id="KW-0472">Membrane</keyword>
<gene>
    <name evidence="3" type="ORF">DYB32_002986</name>
</gene>
<dbReference type="Proteomes" id="UP000285060">
    <property type="component" value="Unassembled WGS sequence"/>
</dbReference>
<proteinExistence type="predicted"/>
<feature type="region of interest" description="Disordered" evidence="1">
    <location>
        <begin position="1"/>
        <end position="29"/>
    </location>
</feature>
<protein>
    <submittedName>
        <fullName evidence="3">Uncharacterized protein</fullName>
    </submittedName>
</protein>
<name>A0A3R6YC69_9STRA</name>
<keyword evidence="4" id="KW-1185">Reference proteome</keyword>